<dbReference type="RefSeq" id="WP_064627988.1">
    <property type="nucleotide sequence ID" value="NZ_LQYE01000001.1"/>
</dbReference>
<sequence>MGEVPVPPFADGASARRFWRLLLLFLHQAKRPGEPVSFHHFLLSMTIDEHAPDRAGARCSSCAQPYPCRTLLRVALFAGFPVDWTPHGLSALLVEVGLLGRSASFTPTSWDWYDSDYSEHVSRDAETGAWSRRRHGKGENYDNVLPVGDDAAMCRYIAGYTFGNHPFPFGWVVDPEEITDARGGTPAALRHWAEHSQYPYIASHIDCGTGESAD</sequence>
<organism evidence="1 2">
    <name type="scientific">Mycobacteroides immunogenum</name>
    <dbReference type="NCBI Taxonomy" id="83262"/>
    <lineage>
        <taxon>Bacteria</taxon>
        <taxon>Bacillati</taxon>
        <taxon>Actinomycetota</taxon>
        <taxon>Actinomycetes</taxon>
        <taxon>Mycobacteriales</taxon>
        <taxon>Mycobacteriaceae</taxon>
        <taxon>Mycobacteroides</taxon>
    </lineage>
</organism>
<dbReference type="Proteomes" id="UP000186919">
    <property type="component" value="Unassembled WGS sequence"/>
</dbReference>
<reference evidence="1 2" key="1">
    <citation type="submission" date="2016-01" db="EMBL/GenBank/DDBJ databases">
        <title>Mycobacterium immunogenum strain CD11_6 genome sequencing and assembly.</title>
        <authorList>
            <person name="Kaur G."/>
            <person name="Nair G.R."/>
            <person name="Mayilraj S."/>
        </authorList>
    </citation>
    <scope>NUCLEOTIDE SEQUENCE [LARGE SCALE GENOMIC DNA]</scope>
    <source>
        <strain evidence="1 2">CD11-6</strain>
    </source>
</reference>
<comment type="caution">
    <text evidence="1">The sequence shown here is derived from an EMBL/GenBank/DDBJ whole genome shotgun (WGS) entry which is preliminary data.</text>
</comment>
<proteinExistence type="predicted"/>
<protein>
    <submittedName>
        <fullName evidence="1">Uncharacterized protein</fullName>
    </submittedName>
</protein>
<evidence type="ECO:0000313" key="2">
    <source>
        <dbReference type="Proteomes" id="UP000186919"/>
    </source>
</evidence>
<dbReference type="EMBL" id="LQYE01000001">
    <property type="protein sequence ID" value="OAT70828.1"/>
    <property type="molecule type" value="Genomic_DNA"/>
</dbReference>
<dbReference type="AlphaFoldDB" id="A0A179VFY3"/>
<name>A0A179VFY3_9MYCO</name>
<accession>A0A179VFY3</accession>
<gene>
    <name evidence="1" type="ORF">AWB85_05940</name>
</gene>
<evidence type="ECO:0000313" key="1">
    <source>
        <dbReference type="EMBL" id="OAT70828.1"/>
    </source>
</evidence>